<keyword evidence="5" id="KW-0411">Iron-sulfur</keyword>
<sequence>MVVKLPETTEKVVENLLRLANTKIPEDIGWALEAAAEWETNKTAYSQIGAILDNIRKAEHLGKPMCQDTGIPIFYVRGKFDSSISKDIAQAVENCTRNIPMRPNTVDPFTRKNNGNNLGDGMPCIHYIPTDDDFTEISVMLKGAGSENMTKLRMLNPADGMEGVKKFIIDSVLDAGGRPCPPGIVGVGVGGTADECVAMAKRALMEPLDHEDPDPFIKDLEEELFVKLNSSGLGPMGLGGNTTVLGVKVRKAACHTASLPVAVNIGCWATRRASARITDSDVTYSQGAVL</sequence>
<dbReference type="GO" id="GO:0046872">
    <property type="term" value="F:metal ion binding"/>
    <property type="evidence" value="ECO:0007669"/>
    <property type="project" value="UniProtKB-KW"/>
</dbReference>
<dbReference type="PANTHER" id="PTHR30389:SF17">
    <property type="entry name" value="L(+)-TARTRATE DEHYDRATASE SUBUNIT ALPHA-RELATED"/>
    <property type="match status" value="1"/>
</dbReference>
<comment type="similarity">
    <text evidence="1">Belongs to the class-I fumarase family.</text>
</comment>
<evidence type="ECO:0000256" key="1">
    <source>
        <dbReference type="ARBA" id="ARBA00008876"/>
    </source>
</evidence>
<keyword evidence="2" id="KW-0004">4Fe-4S</keyword>
<dbReference type="PANTHER" id="PTHR30389">
    <property type="entry name" value="FUMARATE HYDRATASE-RELATED"/>
    <property type="match status" value="1"/>
</dbReference>
<evidence type="ECO:0000313" key="8">
    <source>
        <dbReference type="EMBL" id="AYQ55752.1"/>
    </source>
</evidence>
<keyword evidence="6" id="KW-0456">Lyase</keyword>
<dbReference type="InterPro" id="IPR004646">
    <property type="entry name" value="Fe-S_hydro-lyase_TtdA-typ_cat"/>
</dbReference>
<protein>
    <submittedName>
        <fullName evidence="8">Fumarate hydratase</fullName>
    </submittedName>
</protein>
<dbReference type="EMBL" id="CP017686">
    <property type="protein sequence ID" value="AYQ55752.1"/>
    <property type="molecule type" value="Genomic_DNA"/>
</dbReference>
<dbReference type="NCBIfam" id="TIGR00722">
    <property type="entry name" value="ttdA_fumA_fumB"/>
    <property type="match status" value="1"/>
</dbReference>
<reference evidence="8 9" key="1">
    <citation type="submission" date="2016-10" db="EMBL/GenBank/DDBJ databases">
        <title>Complete genome of the TMA-utilizing, human hosted archaeon Methanomethylophilus alvus Gen. nov, sp. nov., strain Mx-05, derived from a pure culture.</title>
        <authorList>
            <person name="Brugere J.-F."/>
            <person name="Ben Hania W."/>
            <person name="Chaudhary P.P."/>
            <person name="Gaci N."/>
            <person name="Borrel G."/>
            <person name="Cao Van Tuat L."/>
            <person name="Fardeau M.-L."/>
            <person name="Harris H.M.B."/>
            <person name="O'Toole P.W."/>
            <person name="Ollivier B."/>
        </authorList>
    </citation>
    <scope>NUCLEOTIDE SEQUENCE [LARGE SCALE GENOMIC DNA]</scope>
    <source>
        <strain evidence="8 9">Mx-05</strain>
    </source>
</reference>
<dbReference type="Pfam" id="PF05681">
    <property type="entry name" value="Fumerase"/>
    <property type="match status" value="1"/>
</dbReference>
<feature type="domain" description="Fe-S hydro-lyase tartrate dehydratase alpha-type catalytic" evidence="7">
    <location>
        <begin position="11"/>
        <end position="275"/>
    </location>
</feature>
<evidence type="ECO:0000256" key="3">
    <source>
        <dbReference type="ARBA" id="ARBA00022723"/>
    </source>
</evidence>
<dbReference type="RefSeq" id="WP_015505535.1">
    <property type="nucleotide sequence ID" value="NZ_CAYARL010000009.1"/>
</dbReference>
<dbReference type="GO" id="GO:0016829">
    <property type="term" value="F:lyase activity"/>
    <property type="evidence" value="ECO:0007669"/>
    <property type="project" value="UniProtKB-KW"/>
</dbReference>
<evidence type="ECO:0000256" key="2">
    <source>
        <dbReference type="ARBA" id="ARBA00022485"/>
    </source>
</evidence>
<gene>
    <name evidence="8" type="ORF">BKD89_08150</name>
</gene>
<evidence type="ECO:0000313" key="9">
    <source>
        <dbReference type="Proteomes" id="UP000273278"/>
    </source>
</evidence>
<keyword evidence="3" id="KW-0479">Metal-binding</keyword>
<keyword evidence="4" id="KW-0408">Iron</keyword>
<dbReference type="InterPro" id="IPR051208">
    <property type="entry name" value="Class-I_Fumarase/Tartrate_DH"/>
</dbReference>
<evidence type="ECO:0000259" key="7">
    <source>
        <dbReference type="Pfam" id="PF05681"/>
    </source>
</evidence>
<name>A0A3G3IJT9_9ARCH</name>
<dbReference type="GO" id="GO:0051539">
    <property type="term" value="F:4 iron, 4 sulfur cluster binding"/>
    <property type="evidence" value="ECO:0007669"/>
    <property type="project" value="UniProtKB-KW"/>
</dbReference>
<evidence type="ECO:0000256" key="6">
    <source>
        <dbReference type="ARBA" id="ARBA00023239"/>
    </source>
</evidence>
<dbReference type="AlphaFoldDB" id="A0A3G3IJT9"/>
<accession>A0A3G3IJT9</accession>
<organism evidence="8 9">
    <name type="scientific">Methanomethylophilus alvi</name>
    <dbReference type="NCBI Taxonomy" id="1291540"/>
    <lineage>
        <taxon>Archaea</taxon>
        <taxon>Methanobacteriati</taxon>
        <taxon>Thermoplasmatota</taxon>
        <taxon>Thermoplasmata</taxon>
        <taxon>Methanomassiliicoccales</taxon>
        <taxon>Methanomethylophilaceae</taxon>
        <taxon>Methanomethylophilus</taxon>
    </lineage>
</organism>
<dbReference type="NCBIfam" id="NF004885">
    <property type="entry name" value="PRK06246.1"/>
    <property type="match status" value="1"/>
</dbReference>
<proteinExistence type="inferred from homology"/>
<evidence type="ECO:0000256" key="4">
    <source>
        <dbReference type="ARBA" id="ARBA00023004"/>
    </source>
</evidence>
<dbReference type="OMA" id="YPCHIAS"/>
<dbReference type="GeneID" id="41322427"/>
<dbReference type="Proteomes" id="UP000273278">
    <property type="component" value="Chromosome"/>
</dbReference>
<evidence type="ECO:0000256" key="5">
    <source>
        <dbReference type="ARBA" id="ARBA00023014"/>
    </source>
</evidence>